<evidence type="ECO:0000313" key="3">
    <source>
        <dbReference type="EMBL" id="KJF41638.1"/>
    </source>
</evidence>
<dbReference type="PANTHER" id="PTHR45266">
    <property type="entry name" value="OXALOACETATE DECARBOXYLASE ALPHA CHAIN"/>
    <property type="match status" value="1"/>
</dbReference>
<evidence type="ECO:0000313" key="4">
    <source>
        <dbReference type="Proteomes" id="UP000032544"/>
    </source>
</evidence>
<evidence type="ECO:0000259" key="2">
    <source>
        <dbReference type="PROSITE" id="PS50968"/>
    </source>
</evidence>
<dbReference type="CDD" id="cd06850">
    <property type="entry name" value="biotinyl_domain"/>
    <property type="match status" value="1"/>
</dbReference>
<proteinExistence type="predicted"/>
<dbReference type="RefSeq" id="WP_045033817.1">
    <property type="nucleotide sequence ID" value="NZ_JRHC01000011.1"/>
</dbReference>
<dbReference type="Pfam" id="PF00364">
    <property type="entry name" value="Biotin_lipoyl"/>
    <property type="match status" value="1"/>
</dbReference>
<dbReference type="STRING" id="1544798.LH29_24360"/>
<keyword evidence="4" id="KW-1185">Reference proteome</keyword>
<dbReference type="Gene3D" id="2.40.50.100">
    <property type="match status" value="1"/>
</dbReference>
<name>A0A0D8J752_9BACT</name>
<sequence length="169" mass="18785">MAVEIKIGDRKAWVNLLKQDGNILEVEVDGKTYNVDLMHTADGTFSILEGGHSYDIELVPDETPKKYTAYTLYERYNVEVIDAEARYLQNRNANGAGPGDNKITSPMPGKVVKVLVEEGDVVQEGETVVIISAMKMESEYKAPKDGTIKKVHVKDQQTVDSNQVLIELD</sequence>
<gene>
    <name evidence="3" type="ORF">LH29_24360</name>
</gene>
<dbReference type="AlphaFoldDB" id="A0A0D8J752"/>
<dbReference type="InterPro" id="IPR050709">
    <property type="entry name" value="Biotin_Carboxyl_Carrier/Decarb"/>
</dbReference>
<dbReference type="SUPFAM" id="SSF51230">
    <property type="entry name" value="Single hybrid motif"/>
    <property type="match status" value="1"/>
</dbReference>
<keyword evidence="1" id="KW-0092">Biotin</keyword>
<dbReference type="InterPro" id="IPR011053">
    <property type="entry name" value="Single_hybrid_motif"/>
</dbReference>
<dbReference type="Proteomes" id="UP000032544">
    <property type="component" value="Unassembled WGS sequence"/>
</dbReference>
<dbReference type="FunFam" id="2.40.50.100:FF:000003">
    <property type="entry name" value="Acetyl-CoA carboxylase biotin carboxyl carrier protein"/>
    <property type="match status" value="1"/>
</dbReference>
<comment type="caution">
    <text evidence="3">The sequence shown here is derived from an EMBL/GenBank/DDBJ whole genome shotgun (WGS) entry which is preliminary data.</text>
</comment>
<dbReference type="EMBL" id="JRHC01000011">
    <property type="protein sequence ID" value="KJF41638.1"/>
    <property type="molecule type" value="Genomic_DNA"/>
</dbReference>
<evidence type="ECO:0000256" key="1">
    <source>
        <dbReference type="ARBA" id="ARBA00023267"/>
    </source>
</evidence>
<dbReference type="PANTHER" id="PTHR45266:SF3">
    <property type="entry name" value="OXALOACETATE DECARBOXYLASE ALPHA CHAIN"/>
    <property type="match status" value="1"/>
</dbReference>
<protein>
    <recommendedName>
        <fullName evidence="2">Lipoyl-binding domain-containing protein</fullName>
    </recommendedName>
</protein>
<dbReference type="InterPro" id="IPR000089">
    <property type="entry name" value="Biotin_lipoyl"/>
</dbReference>
<dbReference type="PROSITE" id="PS50968">
    <property type="entry name" value="BIOTINYL_LIPOYL"/>
    <property type="match status" value="1"/>
</dbReference>
<reference evidence="3 4" key="1">
    <citation type="submission" date="2014-09" db="EMBL/GenBank/DDBJ databases">
        <title>Draft Genome Sequence of Draconibacterium sp. JN14CK-3.</title>
        <authorList>
            <person name="Dong C."/>
            <person name="Lai Q."/>
            <person name="Shao Z."/>
        </authorList>
    </citation>
    <scope>NUCLEOTIDE SEQUENCE [LARGE SCALE GENOMIC DNA]</scope>
    <source>
        <strain evidence="3 4">JN14CK-3</strain>
    </source>
</reference>
<dbReference type="OrthoDB" id="9812676at2"/>
<feature type="domain" description="Lipoyl-binding" evidence="2">
    <location>
        <begin position="98"/>
        <end position="169"/>
    </location>
</feature>
<accession>A0A0D8J752</accession>
<organism evidence="3 4">
    <name type="scientific">Draconibacterium sediminis</name>
    <dbReference type="NCBI Taxonomy" id="1544798"/>
    <lineage>
        <taxon>Bacteria</taxon>
        <taxon>Pseudomonadati</taxon>
        <taxon>Bacteroidota</taxon>
        <taxon>Bacteroidia</taxon>
        <taxon>Marinilabiliales</taxon>
        <taxon>Prolixibacteraceae</taxon>
        <taxon>Draconibacterium</taxon>
    </lineage>
</organism>